<name>A0A328VPG8_9CHLR</name>
<evidence type="ECO:0000313" key="2">
    <source>
        <dbReference type="Proteomes" id="UP000248706"/>
    </source>
</evidence>
<dbReference type="Proteomes" id="UP000248706">
    <property type="component" value="Unassembled WGS sequence"/>
</dbReference>
<dbReference type="EMBL" id="MCIF01000002">
    <property type="protein sequence ID" value="RAQ97670.1"/>
    <property type="molecule type" value="Genomic_DNA"/>
</dbReference>
<gene>
    <name evidence="1" type="ORF">A4R35_19180</name>
</gene>
<evidence type="ECO:0000313" key="1">
    <source>
        <dbReference type="EMBL" id="RAQ97670.1"/>
    </source>
</evidence>
<dbReference type="OrthoDB" id="165121at2"/>
<proteinExistence type="predicted"/>
<dbReference type="RefSeq" id="WP_112432243.1">
    <property type="nucleotide sequence ID" value="NZ_MCIF01000002.1"/>
</dbReference>
<protein>
    <submittedName>
        <fullName evidence="1">Uncharacterized protein</fullName>
    </submittedName>
</protein>
<organism evidence="1 2">
    <name type="scientific">Thermogemmatispora tikiterensis</name>
    <dbReference type="NCBI Taxonomy" id="1825093"/>
    <lineage>
        <taxon>Bacteria</taxon>
        <taxon>Bacillati</taxon>
        <taxon>Chloroflexota</taxon>
        <taxon>Ktedonobacteria</taxon>
        <taxon>Thermogemmatisporales</taxon>
        <taxon>Thermogemmatisporaceae</taxon>
        <taxon>Thermogemmatispora</taxon>
    </lineage>
</organism>
<dbReference type="AlphaFoldDB" id="A0A328VPG8"/>
<accession>A0A328VPG8</accession>
<reference evidence="1 2" key="1">
    <citation type="submission" date="2016-08" db="EMBL/GenBank/DDBJ databases">
        <title>Analysis of Carbohydrate Active Enzymes in Thermogemmatispora T81 Reveals Carbohydrate Degradation Ability.</title>
        <authorList>
            <person name="Tomazini A."/>
            <person name="Lal S."/>
            <person name="Stott M."/>
            <person name="Henrissat B."/>
            <person name="Polikarpov I."/>
            <person name="Sparling R."/>
            <person name="Levin D.B."/>
        </authorList>
    </citation>
    <scope>NUCLEOTIDE SEQUENCE [LARGE SCALE GENOMIC DNA]</scope>
    <source>
        <strain evidence="1 2">T81</strain>
    </source>
</reference>
<comment type="caution">
    <text evidence="1">The sequence shown here is derived from an EMBL/GenBank/DDBJ whole genome shotgun (WGS) entry which is preliminary data.</text>
</comment>
<keyword evidence="2" id="KW-1185">Reference proteome</keyword>
<sequence>MNLPPVGEGKGKAPYLVICYREEGGDMFLLPAACERCLRRVLEQLSAEPLFDPFTIVVEREGREILRFGARRMLRPLEGKAVETEPGEDGQGLYEPL</sequence>